<feature type="compositionally biased region" description="Basic and acidic residues" evidence="1">
    <location>
        <begin position="16"/>
        <end position="38"/>
    </location>
</feature>
<accession>A0A9Q0TGG6</accession>
<feature type="region of interest" description="Disordered" evidence="1">
    <location>
        <begin position="1"/>
        <end position="38"/>
    </location>
</feature>
<organism evidence="2 3">
    <name type="scientific">Salix purpurea</name>
    <name type="common">Purple osier willow</name>
    <dbReference type="NCBI Taxonomy" id="77065"/>
    <lineage>
        <taxon>Eukaryota</taxon>
        <taxon>Viridiplantae</taxon>
        <taxon>Streptophyta</taxon>
        <taxon>Embryophyta</taxon>
        <taxon>Tracheophyta</taxon>
        <taxon>Spermatophyta</taxon>
        <taxon>Magnoliopsida</taxon>
        <taxon>eudicotyledons</taxon>
        <taxon>Gunneridae</taxon>
        <taxon>Pentapetalae</taxon>
        <taxon>rosids</taxon>
        <taxon>fabids</taxon>
        <taxon>Malpighiales</taxon>
        <taxon>Salicaceae</taxon>
        <taxon>Saliceae</taxon>
        <taxon>Salix</taxon>
    </lineage>
</organism>
<evidence type="ECO:0000256" key="1">
    <source>
        <dbReference type="SAM" id="MobiDB-lite"/>
    </source>
</evidence>
<keyword evidence="3" id="KW-1185">Reference proteome</keyword>
<dbReference type="Proteomes" id="UP001151532">
    <property type="component" value="Chromosome 1"/>
</dbReference>
<sequence>MTNPSPASTAVQLPFEGEKQKIPRTDLRKKTTEKLHFK</sequence>
<comment type="caution">
    <text evidence="2">The sequence shown here is derived from an EMBL/GenBank/DDBJ whole genome shotgun (WGS) entry which is preliminary data.</text>
</comment>
<evidence type="ECO:0000313" key="3">
    <source>
        <dbReference type="Proteomes" id="UP001151532"/>
    </source>
</evidence>
<feature type="compositionally biased region" description="Polar residues" evidence="1">
    <location>
        <begin position="1"/>
        <end position="11"/>
    </location>
</feature>
<dbReference type="AlphaFoldDB" id="A0A9Q0TGG6"/>
<dbReference type="EMBL" id="JAPFFK010000015">
    <property type="protein sequence ID" value="KAJ6711189.1"/>
    <property type="molecule type" value="Genomic_DNA"/>
</dbReference>
<gene>
    <name evidence="2" type="ORF">OIU79_007604</name>
</gene>
<reference evidence="2" key="2">
    <citation type="journal article" date="2023" name="Int. J. Mol. Sci.">
        <title>De Novo Assembly and Annotation of 11 Diverse Shrub Willow (Salix) Genomes Reveals Novel Gene Organization in Sex-Linked Regions.</title>
        <authorList>
            <person name="Hyden B."/>
            <person name="Feng K."/>
            <person name="Yates T.B."/>
            <person name="Jawdy S."/>
            <person name="Cereghino C."/>
            <person name="Smart L.B."/>
            <person name="Muchero W."/>
        </authorList>
    </citation>
    <scope>NUCLEOTIDE SEQUENCE</scope>
    <source>
        <tissue evidence="2">Shoot tip</tissue>
    </source>
</reference>
<proteinExistence type="predicted"/>
<evidence type="ECO:0000313" key="2">
    <source>
        <dbReference type="EMBL" id="KAJ6711189.1"/>
    </source>
</evidence>
<name>A0A9Q0TGG6_SALPP</name>
<protein>
    <submittedName>
        <fullName evidence="2">Uncharacterized protein</fullName>
    </submittedName>
</protein>
<feature type="non-terminal residue" evidence="2">
    <location>
        <position position="38"/>
    </location>
</feature>
<reference evidence="2" key="1">
    <citation type="submission" date="2022-11" db="EMBL/GenBank/DDBJ databases">
        <authorList>
            <person name="Hyden B.L."/>
            <person name="Feng K."/>
            <person name="Yates T."/>
            <person name="Jawdy S."/>
            <person name="Smart L.B."/>
            <person name="Muchero W."/>
        </authorList>
    </citation>
    <scope>NUCLEOTIDE SEQUENCE</scope>
    <source>
        <tissue evidence="2">Shoot tip</tissue>
    </source>
</reference>